<dbReference type="AlphaFoldDB" id="A0A183PYB6"/>
<organism evidence="1 2">
    <name type="scientific">Schistosoma mattheei</name>
    <dbReference type="NCBI Taxonomy" id="31246"/>
    <lineage>
        <taxon>Eukaryota</taxon>
        <taxon>Metazoa</taxon>
        <taxon>Spiralia</taxon>
        <taxon>Lophotrochozoa</taxon>
        <taxon>Platyhelminthes</taxon>
        <taxon>Trematoda</taxon>
        <taxon>Digenea</taxon>
        <taxon>Strigeidida</taxon>
        <taxon>Schistosomatoidea</taxon>
        <taxon>Schistosomatidae</taxon>
        <taxon>Schistosoma</taxon>
    </lineage>
</organism>
<dbReference type="Proteomes" id="UP000269396">
    <property type="component" value="Unassembled WGS sequence"/>
</dbReference>
<protein>
    <submittedName>
        <fullName evidence="1">Uncharacterized protein</fullName>
    </submittedName>
</protein>
<reference evidence="1 2" key="1">
    <citation type="submission" date="2018-11" db="EMBL/GenBank/DDBJ databases">
        <authorList>
            <consortium name="Pathogen Informatics"/>
        </authorList>
    </citation>
    <scope>NUCLEOTIDE SEQUENCE [LARGE SCALE GENOMIC DNA]</scope>
    <source>
        <strain>Denwood</strain>
        <strain evidence="2">Zambia</strain>
    </source>
</reference>
<dbReference type="EMBL" id="UZAL01042153">
    <property type="protein sequence ID" value="VDP79599.1"/>
    <property type="molecule type" value="Genomic_DNA"/>
</dbReference>
<name>A0A183PYB6_9TREM</name>
<gene>
    <name evidence="1" type="ORF">SMTD_LOCUS19352</name>
</gene>
<evidence type="ECO:0000313" key="2">
    <source>
        <dbReference type="Proteomes" id="UP000269396"/>
    </source>
</evidence>
<evidence type="ECO:0000313" key="1">
    <source>
        <dbReference type="EMBL" id="VDP79599.1"/>
    </source>
</evidence>
<sequence length="82" mass="9229">MSRMNSSWRGDPMSEFDGECWLVVYGPGRVVGGVSRYKTEEVGHMRTPNHLVAFKLSVIFHTSPEMLSSSESDRPPEDIGRD</sequence>
<accession>A0A183PYB6</accession>
<proteinExistence type="predicted"/>
<keyword evidence="2" id="KW-1185">Reference proteome</keyword>